<keyword evidence="3" id="KW-0732">Signal</keyword>
<dbReference type="InterPro" id="IPR036179">
    <property type="entry name" value="Ig-like_dom_sf"/>
</dbReference>
<evidence type="ECO:0000259" key="4">
    <source>
        <dbReference type="PROSITE" id="PS50835"/>
    </source>
</evidence>
<dbReference type="AlphaFoldDB" id="A0A5A9MZ35"/>
<dbReference type="PANTHER" id="PTHR23411">
    <property type="entry name" value="TAPASIN"/>
    <property type="match status" value="1"/>
</dbReference>
<keyword evidence="2" id="KW-0472">Membrane</keyword>
<feature type="chain" id="PRO_5023046347" description="Ig-like domain-containing protein" evidence="3">
    <location>
        <begin position="29"/>
        <end position="436"/>
    </location>
</feature>
<evidence type="ECO:0000256" key="1">
    <source>
        <dbReference type="ARBA" id="ARBA00023319"/>
    </source>
</evidence>
<dbReference type="EMBL" id="SOYY01000025">
    <property type="protein sequence ID" value="KAA0702011.1"/>
    <property type="molecule type" value="Genomic_DNA"/>
</dbReference>
<evidence type="ECO:0000256" key="3">
    <source>
        <dbReference type="SAM" id="SignalP"/>
    </source>
</evidence>
<keyword evidence="1" id="KW-0393">Immunoglobulin domain</keyword>
<dbReference type="Gene3D" id="2.60.40.10">
    <property type="entry name" value="Immunoglobulins"/>
    <property type="match status" value="2"/>
</dbReference>
<reference evidence="5 6" key="1">
    <citation type="journal article" date="2019" name="Mol. Ecol. Resour.">
        <title>Chromosome-level genome assembly of Triplophysa tibetana, a fish adapted to the harsh high-altitude environment of the Tibetan Plateau.</title>
        <authorList>
            <person name="Yang X."/>
            <person name="Liu H."/>
            <person name="Ma Z."/>
            <person name="Zou Y."/>
            <person name="Zou M."/>
            <person name="Mao Y."/>
            <person name="Li X."/>
            <person name="Wang H."/>
            <person name="Chen T."/>
            <person name="Wang W."/>
            <person name="Yang R."/>
        </authorList>
    </citation>
    <scope>NUCLEOTIDE SEQUENCE [LARGE SCALE GENOMIC DNA]</scope>
    <source>
        <strain evidence="5">TTIB1903HZAU</strain>
        <tissue evidence="5">Muscle</tissue>
    </source>
</reference>
<evidence type="ECO:0000313" key="5">
    <source>
        <dbReference type="EMBL" id="KAA0702011.1"/>
    </source>
</evidence>
<proteinExistence type="predicted"/>
<comment type="caution">
    <text evidence="5">The sequence shown here is derived from an EMBL/GenBank/DDBJ whole genome shotgun (WGS) entry which is preliminary data.</text>
</comment>
<dbReference type="InterPro" id="IPR007110">
    <property type="entry name" value="Ig-like_dom"/>
</dbReference>
<dbReference type="PROSITE" id="PS00290">
    <property type="entry name" value="IG_MHC"/>
    <property type="match status" value="1"/>
</dbReference>
<keyword evidence="2" id="KW-1133">Transmembrane helix</keyword>
<dbReference type="PROSITE" id="PS50835">
    <property type="entry name" value="IG_LIKE"/>
    <property type="match status" value="1"/>
</dbReference>
<dbReference type="InterPro" id="IPR003006">
    <property type="entry name" value="Ig/MHC_CS"/>
</dbReference>
<name>A0A5A9MZ35_9TELE</name>
<dbReference type="InterPro" id="IPR013106">
    <property type="entry name" value="Ig_V-set"/>
</dbReference>
<evidence type="ECO:0000313" key="6">
    <source>
        <dbReference type="Proteomes" id="UP000324632"/>
    </source>
</evidence>
<dbReference type="Proteomes" id="UP000324632">
    <property type="component" value="Chromosome 25"/>
</dbReference>
<dbReference type="InterPro" id="IPR050380">
    <property type="entry name" value="Immune_Resp_Modulators"/>
</dbReference>
<accession>A0A5A9MZ35</accession>
<protein>
    <recommendedName>
        <fullName evidence="4">Ig-like domain-containing protein</fullName>
    </recommendedName>
</protein>
<organism evidence="5 6">
    <name type="scientific">Triplophysa tibetana</name>
    <dbReference type="NCBI Taxonomy" id="1572043"/>
    <lineage>
        <taxon>Eukaryota</taxon>
        <taxon>Metazoa</taxon>
        <taxon>Chordata</taxon>
        <taxon>Craniata</taxon>
        <taxon>Vertebrata</taxon>
        <taxon>Euteleostomi</taxon>
        <taxon>Actinopterygii</taxon>
        <taxon>Neopterygii</taxon>
        <taxon>Teleostei</taxon>
        <taxon>Ostariophysi</taxon>
        <taxon>Cypriniformes</taxon>
        <taxon>Nemacheilidae</taxon>
        <taxon>Triplophysa</taxon>
    </lineage>
</organism>
<keyword evidence="6" id="KW-1185">Reference proteome</keyword>
<dbReference type="SUPFAM" id="SSF48726">
    <property type="entry name" value="Immunoglobulin"/>
    <property type="match status" value="2"/>
</dbReference>
<dbReference type="Pfam" id="PF07686">
    <property type="entry name" value="V-set"/>
    <property type="match status" value="1"/>
</dbReference>
<dbReference type="Pfam" id="PF07654">
    <property type="entry name" value="C1-set"/>
    <property type="match status" value="1"/>
</dbReference>
<feature type="signal peptide" evidence="3">
    <location>
        <begin position="1"/>
        <end position="28"/>
    </location>
</feature>
<feature type="transmembrane region" description="Helical" evidence="2">
    <location>
        <begin position="404"/>
        <end position="422"/>
    </location>
</feature>
<dbReference type="InterPro" id="IPR013783">
    <property type="entry name" value="Ig-like_fold"/>
</dbReference>
<evidence type="ECO:0000256" key="2">
    <source>
        <dbReference type="SAM" id="Phobius"/>
    </source>
</evidence>
<keyword evidence="2" id="KW-0812">Transmembrane</keyword>
<dbReference type="InterPro" id="IPR003597">
    <property type="entry name" value="Ig_C1-set"/>
</dbReference>
<sequence length="436" mass="49566">MIVQRKSYLMIWGLAGFILELLCLVVNGSESVDDLQWLPCEFVDENVYLNEEGHIETQYIYKKAIIQFGYDGDRPLYPNITFLVTASRVDMRHYLEGDKDTLNCIIRRYNLGRIVMRWPAVGSQEYDIFFTCTLRHTKGAFNITTFLRHTPSSPDGGQVGFLHRLKIHDEDLLTTSAVLAVLTRTPSVEVGLLKEPTLHCQFAADHKKAHVRVEWIFQRHGERRTLFSYSSQTAISKGTGVSIKDIVAGNASFKLPPTRKTSEGTYICSIHVPPLNGSQNILVSLREQPHVSLNVDSTLSLTLGEYKKVMCDAERYYPLDVNIEWLREHVGVSPKPLLLDNVLHSTHQHDNDGLFSLSAFFYLKPGLEDSGYKYTCKVSHKSLLTPIRKSFVLSVTAPYSTVEYIIFFGFIIVMLGFLYQYLPQFIAARKAASKRI</sequence>
<feature type="domain" description="Ig-like" evidence="4">
    <location>
        <begin position="289"/>
        <end position="392"/>
    </location>
</feature>
<gene>
    <name evidence="5" type="ORF">E1301_Tti007836</name>
</gene>